<dbReference type="EMBL" id="JABVEG010000011">
    <property type="protein sequence ID" value="NUI83384.1"/>
    <property type="molecule type" value="Genomic_DNA"/>
</dbReference>
<name>A0ABX2LPN6_9STAP</name>
<organism evidence="2 3">
    <name type="scientific">Staphylococcus borealis</name>
    <dbReference type="NCBI Taxonomy" id="2742203"/>
    <lineage>
        <taxon>Bacteria</taxon>
        <taxon>Bacillati</taxon>
        <taxon>Bacillota</taxon>
        <taxon>Bacilli</taxon>
        <taxon>Bacillales</taxon>
        <taxon>Staphylococcaceae</taxon>
        <taxon>Staphylococcus</taxon>
    </lineage>
</organism>
<gene>
    <name evidence="2" type="ORF">HUN84_11795</name>
</gene>
<keyword evidence="3" id="KW-1185">Reference proteome</keyword>
<proteinExistence type="predicted"/>
<keyword evidence="1" id="KW-0812">Transmembrane</keyword>
<accession>A0ABX2LPN6</accession>
<dbReference type="PROSITE" id="PS51257">
    <property type="entry name" value="PROKAR_LIPOPROTEIN"/>
    <property type="match status" value="1"/>
</dbReference>
<evidence type="ECO:0000256" key="1">
    <source>
        <dbReference type="SAM" id="Phobius"/>
    </source>
</evidence>
<evidence type="ECO:0000313" key="3">
    <source>
        <dbReference type="Proteomes" id="UP000610527"/>
    </source>
</evidence>
<comment type="caution">
    <text evidence="2">The sequence shown here is derived from an EMBL/GenBank/DDBJ whole genome shotgun (WGS) entry which is preliminary data.</text>
</comment>
<dbReference type="GeneID" id="74187572"/>
<feature type="transmembrane region" description="Helical" evidence="1">
    <location>
        <begin position="12"/>
        <end position="36"/>
    </location>
</feature>
<dbReference type="Proteomes" id="UP000610527">
    <property type="component" value="Unassembled WGS sequence"/>
</dbReference>
<evidence type="ECO:0008006" key="4">
    <source>
        <dbReference type="Google" id="ProtNLM"/>
    </source>
</evidence>
<dbReference type="RefSeq" id="WP_174841874.1">
    <property type="nucleotide sequence ID" value="NZ_CUEE01000015.1"/>
</dbReference>
<sequence>MAKQNDGCTNFYTCLLAIPGMGIGCLGFIFAIMLLWELLKWIVTSIF</sequence>
<keyword evidence="1" id="KW-1133">Transmembrane helix</keyword>
<evidence type="ECO:0000313" key="2">
    <source>
        <dbReference type="EMBL" id="NUI83384.1"/>
    </source>
</evidence>
<reference evidence="2 3" key="1">
    <citation type="submission" date="2020-06" db="EMBL/GenBank/DDBJ databases">
        <title>Staphylococcus borealis sp. nov. -A novel member of the Staphylococcaceae family isolated from skin and blood in humans.</title>
        <authorList>
            <person name="Pain M."/>
            <person name="Wolden R."/>
            <person name="Jaen-Luchoro D."/>
            <person name="Salva-Serra F."/>
            <person name="Iglesias B.P."/>
            <person name="Karlsson R."/>
            <person name="Klingenberg C."/>
            <person name="Cavanagh J.P."/>
        </authorList>
    </citation>
    <scope>NUCLEOTIDE SEQUENCE [LARGE SCALE GENOMIC DNA]</scope>
    <source>
        <strain evidence="2 3">58-22</strain>
    </source>
</reference>
<keyword evidence="1" id="KW-0472">Membrane</keyword>
<protein>
    <recommendedName>
        <fullName evidence="4">TMhelix containing protein</fullName>
    </recommendedName>
</protein>